<feature type="domain" description="Multidrug resistance protein MdtA-like alpha-helical hairpin" evidence="3">
    <location>
        <begin position="97"/>
        <end position="156"/>
    </location>
</feature>
<dbReference type="InterPro" id="IPR058625">
    <property type="entry name" value="MdtA-like_BSH"/>
</dbReference>
<dbReference type="InterPro" id="IPR006143">
    <property type="entry name" value="RND_pump_MFP"/>
</dbReference>
<dbReference type="GO" id="GO:0015562">
    <property type="term" value="F:efflux transmembrane transporter activity"/>
    <property type="evidence" value="ECO:0007669"/>
    <property type="project" value="TreeGrafter"/>
</dbReference>
<keyword evidence="8" id="KW-1185">Reference proteome</keyword>
<gene>
    <name evidence="7" type="ORF">LX80_01453</name>
</gene>
<comment type="similarity">
    <text evidence="1">Belongs to the membrane fusion protein (MFP) (TC 8.A.1) family.</text>
</comment>
<sequence>MIKPIVCAIAGFSFALLACHTKKGKNTAKATSASIPVVDVLIATPQSIVSQIEANGTVVANEYVELRPEVSGRLTYLNVPEGKPVTKGTVVATINDADLQAQLAKLKVQLQLAEITEQRNKKLLNINGINQSDYDASLNQVKSIQADIAYTQSLIDKTIIKAPFDGTMGLRQVSPGAYVTPASVIATLQQLNRLKIDFTMPEEYARYIRKGNTVIVKSDAAEKSTQKATIIAAEPQINTATRNIKVRALLEEGGVNPGAFVKVIVATNNDKKAILVPTNALIPDDKNKQAVLVKNGKAFFVNVETGVRQADAVEVVKGIQKGDTVVVTGVLFARPQNAVQVRSVKQLSEFSN</sequence>
<dbReference type="Gene3D" id="2.40.50.100">
    <property type="match status" value="1"/>
</dbReference>
<dbReference type="PROSITE" id="PS51257">
    <property type="entry name" value="PROKAR_LIPOPROTEIN"/>
    <property type="match status" value="1"/>
</dbReference>
<evidence type="ECO:0000259" key="6">
    <source>
        <dbReference type="Pfam" id="PF25989"/>
    </source>
</evidence>
<dbReference type="Gene3D" id="2.40.30.170">
    <property type="match status" value="1"/>
</dbReference>
<dbReference type="InterPro" id="IPR058624">
    <property type="entry name" value="MdtA-like_HH"/>
</dbReference>
<dbReference type="SUPFAM" id="SSF111369">
    <property type="entry name" value="HlyD-like secretion proteins"/>
    <property type="match status" value="1"/>
</dbReference>
<dbReference type="GO" id="GO:1990281">
    <property type="term" value="C:efflux pump complex"/>
    <property type="evidence" value="ECO:0007669"/>
    <property type="project" value="TreeGrafter"/>
</dbReference>
<evidence type="ECO:0000259" key="4">
    <source>
        <dbReference type="Pfam" id="PF25917"/>
    </source>
</evidence>
<reference evidence="7 8" key="1">
    <citation type="submission" date="2018-06" db="EMBL/GenBank/DDBJ databases">
        <title>Genomic Encyclopedia of Archaeal and Bacterial Type Strains, Phase II (KMG-II): from individual species to whole genera.</title>
        <authorList>
            <person name="Goeker M."/>
        </authorList>
    </citation>
    <scope>NUCLEOTIDE SEQUENCE [LARGE SCALE GENOMIC DNA]</scope>
    <source>
        <strain evidence="7 8">DSM 23241</strain>
    </source>
</reference>
<dbReference type="PANTHER" id="PTHR30469">
    <property type="entry name" value="MULTIDRUG RESISTANCE PROTEIN MDTA"/>
    <property type="match status" value="1"/>
</dbReference>
<protein>
    <submittedName>
        <fullName evidence="7">Membrane fusion protein (Multidrug efflux system)</fullName>
    </submittedName>
</protein>
<dbReference type="Gene3D" id="1.10.287.470">
    <property type="entry name" value="Helix hairpin bin"/>
    <property type="match status" value="1"/>
</dbReference>
<dbReference type="EMBL" id="QKZV01000004">
    <property type="protein sequence ID" value="PZX62759.1"/>
    <property type="molecule type" value="Genomic_DNA"/>
</dbReference>
<dbReference type="Proteomes" id="UP000249720">
    <property type="component" value="Unassembled WGS sequence"/>
</dbReference>
<dbReference type="PANTHER" id="PTHR30469:SF36">
    <property type="entry name" value="BLL3903 PROTEIN"/>
    <property type="match status" value="1"/>
</dbReference>
<keyword evidence="2" id="KW-0732">Signal</keyword>
<dbReference type="Pfam" id="PF25917">
    <property type="entry name" value="BSH_RND"/>
    <property type="match status" value="1"/>
</dbReference>
<dbReference type="NCBIfam" id="TIGR01730">
    <property type="entry name" value="RND_mfp"/>
    <property type="match status" value="1"/>
</dbReference>
<feature type="domain" description="CusB-like beta-barrel" evidence="5">
    <location>
        <begin position="197"/>
        <end position="267"/>
    </location>
</feature>
<organism evidence="7 8">
    <name type="scientific">Hydrotalea sandarakina</name>
    <dbReference type="NCBI Taxonomy" id="1004304"/>
    <lineage>
        <taxon>Bacteria</taxon>
        <taxon>Pseudomonadati</taxon>
        <taxon>Bacteroidota</taxon>
        <taxon>Chitinophagia</taxon>
        <taxon>Chitinophagales</taxon>
        <taxon>Chitinophagaceae</taxon>
        <taxon>Hydrotalea</taxon>
    </lineage>
</organism>
<evidence type="ECO:0000256" key="2">
    <source>
        <dbReference type="SAM" id="SignalP"/>
    </source>
</evidence>
<name>A0A2W7S738_9BACT</name>
<dbReference type="Pfam" id="PF25954">
    <property type="entry name" value="Beta-barrel_RND_2"/>
    <property type="match status" value="1"/>
</dbReference>
<comment type="caution">
    <text evidence="7">The sequence shown here is derived from an EMBL/GenBank/DDBJ whole genome shotgun (WGS) entry which is preliminary data.</text>
</comment>
<evidence type="ECO:0000259" key="5">
    <source>
        <dbReference type="Pfam" id="PF25954"/>
    </source>
</evidence>
<evidence type="ECO:0000259" key="3">
    <source>
        <dbReference type="Pfam" id="PF25876"/>
    </source>
</evidence>
<dbReference type="Gene3D" id="2.40.420.20">
    <property type="match status" value="1"/>
</dbReference>
<evidence type="ECO:0000256" key="1">
    <source>
        <dbReference type="ARBA" id="ARBA00009477"/>
    </source>
</evidence>
<feature type="chain" id="PRO_5016169647" evidence="2">
    <location>
        <begin position="19"/>
        <end position="352"/>
    </location>
</feature>
<feature type="signal peptide" evidence="2">
    <location>
        <begin position="1"/>
        <end position="18"/>
    </location>
</feature>
<feature type="domain" description="Multidrug resistance protein MdtA-like barrel-sandwich hybrid" evidence="4">
    <location>
        <begin position="63"/>
        <end position="182"/>
    </location>
</feature>
<proteinExistence type="inferred from homology"/>
<evidence type="ECO:0000313" key="7">
    <source>
        <dbReference type="EMBL" id="PZX62759.1"/>
    </source>
</evidence>
<dbReference type="RefSeq" id="WP_111295151.1">
    <property type="nucleotide sequence ID" value="NZ_QKZV01000004.1"/>
</dbReference>
<dbReference type="Pfam" id="PF25989">
    <property type="entry name" value="YknX_C"/>
    <property type="match status" value="1"/>
</dbReference>
<dbReference type="InterPro" id="IPR058792">
    <property type="entry name" value="Beta-barrel_RND_2"/>
</dbReference>
<dbReference type="OrthoDB" id="9806939at2"/>
<accession>A0A2W7S738</accession>
<dbReference type="InterPro" id="IPR058637">
    <property type="entry name" value="YknX-like_C"/>
</dbReference>
<dbReference type="Pfam" id="PF25876">
    <property type="entry name" value="HH_MFP_RND"/>
    <property type="match status" value="1"/>
</dbReference>
<feature type="domain" description="YknX-like C-terminal permuted SH3-like" evidence="6">
    <location>
        <begin position="274"/>
        <end position="329"/>
    </location>
</feature>
<evidence type="ECO:0000313" key="8">
    <source>
        <dbReference type="Proteomes" id="UP000249720"/>
    </source>
</evidence>
<dbReference type="AlphaFoldDB" id="A0A2W7S738"/>